<evidence type="ECO:0000313" key="1">
    <source>
        <dbReference type="EMBL" id="GAH49015.1"/>
    </source>
</evidence>
<sequence>YKEELYVARHCDKDIIDYRTFISMVTKGRAVDWKGFYYESD</sequence>
<gene>
    <name evidence="1" type="ORF">S03H2_31502</name>
</gene>
<accession>X1GW12</accession>
<dbReference type="AlphaFoldDB" id="X1GW12"/>
<protein>
    <submittedName>
        <fullName evidence="1">Uncharacterized protein</fullName>
    </submittedName>
</protein>
<comment type="caution">
    <text evidence="1">The sequence shown here is derived from an EMBL/GenBank/DDBJ whole genome shotgun (WGS) entry which is preliminary data.</text>
</comment>
<name>X1GW12_9ZZZZ</name>
<organism evidence="1">
    <name type="scientific">marine sediment metagenome</name>
    <dbReference type="NCBI Taxonomy" id="412755"/>
    <lineage>
        <taxon>unclassified sequences</taxon>
        <taxon>metagenomes</taxon>
        <taxon>ecological metagenomes</taxon>
    </lineage>
</organism>
<proteinExistence type="predicted"/>
<feature type="non-terminal residue" evidence="1">
    <location>
        <position position="1"/>
    </location>
</feature>
<dbReference type="EMBL" id="BARU01019104">
    <property type="protein sequence ID" value="GAH49015.1"/>
    <property type="molecule type" value="Genomic_DNA"/>
</dbReference>
<reference evidence="1" key="1">
    <citation type="journal article" date="2014" name="Front. Microbiol.">
        <title>High frequency of phylogenetically diverse reductive dehalogenase-homologous genes in deep subseafloor sedimentary metagenomes.</title>
        <authorList>
            <person name="Kawai M."/>
            <person name="Futagami T."/>
            <person name="Toyoda A."/>
            <person name="Takaki Y."/>
            <person name="Nishi S."/>
            <person name="Hori S."/>
            <person name="Arai W."/>
            <person name="Tsubouchi T."/>
            <person name="Morono Y."/>
            <person name="Uchiyama I."/>
            <person name="Ito T."/>
            <person name="Fujiyama A."/>
            <person name="Inagaki F."/>
            <person name="Takami H."/>
        </authorList>
    </citation>
    <scope>NUCLEOTIDE SEQUENCE</scope>
    <source>
        <strain evidence="1">Expedition CK06-06</strain>
    </source>
</reference>